<dbReference type="SMART" id="SM01012">
    <property type="entry name" value="ANTAR"/>
    <property type="match status" value="1"/>
</dbReference>
<dbReference type="EMBL" id="JACCCC010000001">
    <property type="protein sequence ID" value="NYE46714.1"/>
    <property type="molecule type" value="Genomic_DNA"/>
</dbReference>
<feature type="domain" description="ANTAR" evidence="4">
    <location>
        <begin position="184"/>
        <end position="226"/>
    </location>
</feature>
<dbReference type="InterPro" id="IPR036388">
    <property type="entry name" value="WH-like_DNA-bd_sf"/>
</dbReference>
<organism evidence="5 6">
    <name type="scientific">Spinactinospora alkalitolerans</name>
    <dbReference type="NCBI Taxonomy" id="687207"/>
    <lineage>
        <taxon>Bacteria</taxon>
        <taxon>Bacillati</taxon>
        <taxon>Actinomycetota</taxon>
        <taxon>Actinomycetes</taxon>
        <taxon>Streptosporangiales</taxon>
        <taxon>Nocardiopsidaceae</taxon>
        <taxon>Spinactinospora</taxon>
    </lineage>
</organism>
<dbReference type="Gene3D" id="1.10.10.10">
    <property type="entry name" value="Winged helix-like DNA-binding domain superfamily/Winged helix DNA-binding domain"/>
    <property type="match status" value="1"/>
</dbReference>
<evidence type="ECO:0008006" key="7">
    <source>
        <dbReference type="Google" id="ProtNLM"/>
    </source>
</evidence>
<dbReference type="Gene3D" id="3.30.450.40">
    <property type="match status" value="1"/>
</dbReference>
<evidence type="ECO:0000313" key="5">
    <source>
        <dbReference type="EMBL" id="NYE46714.1"/>
    </source>
</evidence>
<dbReference type="SMART" id="SM00065">
    <property type="entry name" value="GAF"/>
    <property type="match status" value="1"/>
</dbReference>
<evidence type="ECO:0000259" key="3">
    <source>
        <dbReference type="SMART" id="SM00065"/>
    </source>
</evidence>
<dbReference type="InterPro" id="IPR029016">
    <property type="entry name" value="GAF-like_dom_sf"/>
</dbReference>
<evidence type="ECO:0000256" key="1">
    <source>
        <dbReference type="ARBA" id="ARBA00023015"/>
    </source>
</evidence>
<evidence type="ECO:0000259" key="4">
    <source>
        <dbReference type="SMART" id="SM01012"/>
    </source>
</evidence>
<dbReference type="InterPro" id="IPR005561">
    <property type="entry name" value="ANTAR"/>
</dbReference>
<keyword evidence="2" id="KW-0804">Transcription</keyword>
<dbReference type="RefSeq" id="WP_179642774.1">
    <property type="nucleotide sequence ID" value="NZ_BAAAYY010000033.1"/>
</dbReference>
<dbReference type="SUPFAM" id="SSF55781">
    <property type="entry name" value="GAF domain-like"/>
    <property type="match status" value="1"/>
</dbReference>
<dbReference type="Proteomes" id="UP000589036">
    <property type="component" value="Unassembled WGS sequence"/>
</dbReference>
<feature type="domain" description="GAF" evidence="3">
    <location>
        <begin position="6"/>
        <end position="169"/>
    </location>
</feature>
<protein>
    <recommendedName>
        <fullName evidence="7">ANTAR domain-containing protein</fullName>
    </recommendedName>
</protein>
<reference evidence="5 6" key="1">
    <citation type="submission" date="2020-07" db="EMBL/GenBank/DDBJ databases">
        <title>Sequencing the genomes of 1000 actinobacteria strains.</title>
        <authorList>
            <person name="Klenk H.-P."/>
        </authorList>
    </citation>
    <scope>NUCLEOTIDE SEQUENCE [LARGE SCALE GENOMIC DNA]</scope>
    <source>
        <strain evidence="5 6">CXB654</strain>
    </source>
</reference>
<keyword evidence="1" id="KW-0805">Transcription regulation</keyword>
<name>A0A852TXE5_9ACTN</name>
<proteinExistence type="predicted"/>
<sequence length="234" mass="24482">MADLDHVARLLAAALEEVGAGARPGPERLCRACSLLLPVDGAAICLVGDTGRREMLCGGDALSTRLEDLQFMLGEGPCVDAFSSGTPVVAADLAACGDRWPAFAPEAVELGAGAVYALPLTIGAIRIGVLDLYRRTPAEPTGEQSGRLLDLAGVIGAPLLAELSFTDDPESGPHPLDQAVGCPEIHQATGMILVQLGVTAEEALTRLRAHAFAHGRSTREVARDVVARRLRFTE</sequence>
<dbReference type="InterPro" id="IPR003018">
    <property type="entry name" value="GAF"/>
</dbReference>
<dbReference type="GO" id="GO:0003723">
    <property type="term" value="F:RNA binding"/>
    <property type="evidence" value="ECO:0007669"/>
    <property type="project" value="InterPro"/>
</dbReference>
<dbReference type="Pfam" id="PF03861">
    <property type="entry name" value="ANTAR"/>
    <property type="match status" value="1"/>
</dbReference>
<dbReference type="Pfam" id="PF13185">
    <property type="entry name" value="GAF_2"/>
    <property type="match status" value="1"/>
</dbReference>
<accession>A0A852TXE5</accession>
<evidence type="ECO:0000256" key="2">
    <source>
        <dbReference type="ARBA" id="ARBA00023163"/>
    </source>
</evidence>
<dbReference type="AlphaFoldDB" id="A0A852TXE5"/>
<keyword evidence="6" id="KW-1185">Reference proteome</keyword>
<evidence type="ECO:0000313" key="6">
    <source>
        <dbReference type="Proteomes" id="UP000589036"/>
    </source>
</evidence>
<gene>
    <name evidence="5" type="ORF">HDA32_001834</name>
</gene>
<comment type="caution">
    <text evidence="5">The sequence shown here is derived from an EMBL/GenBank/DDBJ whole genome shotgun (WGS) entry which is preliminary data.</text>
</comment>